<dbReference type="EMBL" id="JAKTTI010000001">
    <property type="protein sequence ID" value="MCH1623758.1"/>
    <property type="molecule type" value="Genomic_DNA"/>
</dbReference>
<gene>
    <name evidence="3" type="ORF">MJG50_00350</name>
</gene>
<dbReference type="InterPro" id="IPR046865">
    <property type="entry name" value="FapA_b_solenoid"/>
</dbReference>
<evidence type="ECO:0000313" key="4">
    <source>
        <dbReference type="Proteomes" id="UP001431131"/>
    </source>
</evidence>
<feature type="domain" description="Flagellar Assembly Protein A N-terminal region" evidence="2">
    <location>
        <begin position="5"/>
        <end position="172"/>
    </location>
</feature>
<keyword evidence="4" id="KW-1185">Reference proteome</keyword>
<reference evidence="3" key="1">
    <citation type="submission" date="2022-02" db="EMBL/GenBank/DDBJ databases">
        <title>Fredinandcohnia quinoae sp. nov. isolated from Chenopodium quinoa seeds.</title>
        <authorList>
            <person name="Saati-Santamaria Z."/>
            <person name="Flores-Felix J.D."/>
            <person name="Igual J.M."/>
            <person name="Velazquez E."/>
            <person name="Garcia-Fraile P."/>
            <person name="Martinez-Molina E."/>
        </authorList>
    </citation>
    <scope>NUCLEOTIDE SEQUENCE</scope>
    <source>
        <strain evidence="3">SECRCQ15</strain>
    </source>
</reference>
<keyword evidence="1" id="KW-0175">Coiled coil</keyword>
<accession>A0AAW5DUP0</accession>
<evidence type="ECO:0000256" key="1">
    <source>
        <dbReference type="SAM" id="Coils"/>
    </source>
</evidence>
<dbReference type="RefSeq" id="WP_240251729.1">
    <property type="nucleotide sequence ID" value="NZ_JAKTTI010000001.1"/>
</dbReference>
<dbReference type="Pfam" id="PF03961">
    <property type="entry name" value="FapA"/>
    <property type="match status" value="1"/>
</dbReference>
<sequence>MNDFDLNISKDRLTVYINLINEDKPEIVSESEINELLSSYGVTFGIKKDVIQQIASNLSVTSYPLLIAEGQPPVKGQNGYLKLEVNVEGTKESLTEEVFNLRDIIKIPSVTKGQLVATIFSNTPGVPGKDVHGNEIQAIDGKPYRYRIGKNTIETNSRIYATLDGQVSFLNNNISVQPLFEVQGDLDLKTGNIDFIGNVTIRGNVPSGYTIKAGGDVSIYGLVEAAEIIAGGSIFISGGIVGSNKGRLIAKGDIVASYINQSHIEAGNNLEVSGSILHSHCTTKGNINSLKGSIIGGVISAGKNLQIHNIGNDLHTKTEVFVGKLNEIYEEEKSIQKEIEIARNDLQKLVIIAKKIAEKYKLTSSLSPEEIGFLKRQKVTEGELIDRINDLEEKYRNIQSQINSAFESSLVVSGSLYPNVQLHFGKYQRITNQVFRGVCIKLLNKEITISALSTNQKIEGELVK</sequence>
<comment type="caution">
    <text evidence="3">The sequence shown here is derived from an EMBL/GenBank/DDBJ whole genome shotgun (WGS) entry which is preliminary data.</text>
</comment>
<organism evidence="3 4">
    <name type="scientific">Fredinandcohnia quinoae</name>
    <dbReference type="NCBI Taxonomy" id="2918902"/>
    <lineage>
        <taxon>Bacteria</taxon>
        <taxon>Bacillati</taxon>
        <taxon>Bacillota</taxon>
        <taxon>Bacilli</taxon>
        <taxon>Bacillales</taxon>
        <taxon>Bacillaceae</taxon>
        <taxon>Fredinandcohnia</taxon>
    </lineage>
</organism>
<dbReference type="Pfam" id="PF20250">
    <property type="entry name" value="FapA_N"/>
    <property type="match status" value="1"/>
</dbReference>
<name>A0AAW5DUP0_9BACI</name>
<dbReference type="Proteomes" id="UP001431131">
    <property type="component" value="Unassembled WGS sequence"/>
</dbReference>
<dbReference type="InterPro" id="IPR005646">
    <property type="entry name" value="FapA"/>
</dbReference>
<evidence type="ECO:0000313" key="3">
    <source>
        <dbReference type="EMBL" id="MCH1623758.1"/>
    </source>
</evidence>
<dbReference type="PANTHER" id="PTHR38032:SF1">
    <property type="entry name" value="RNA-BINDING PROTEIN KHPB N-TERMINAL DOMAIN-CONTAINING PROTEIN"/>
    <property type="match status" value="1"/>
</dbReference>
<dbReference type="InterPro" id="IPR046866">
    <property type="entry name" value="FapA_N"/>
</dbReference>
<evidence type="ECO:0000259" key="2">
    <source>
        <dbReference type="Pfam" id="PF20250"/>
    </source>
</evidence>
<protein>
    <submittedName>
        <fullName evidence="3">FapA family protein</fullName>
    </submittedName>
</protein>
<dbReference type="PANTHER" id="PTHR38032">
    <property type="entry name" value="POLYMERASE-RELATED"/>
    <property type="match status" value="1"/>
</dbReference>
<proteinExistence type="predicted"/>
<dbReference type="AlphaFoldDB" id="A0AAW5DUP0"/>
<feature type="coiled-coil region" evidence="1">
    <location>
        <begin position="374"/>
        <end position="408"/>
    </location>
</feature>